<protein>
    <submittedName>
        <fullName evidence="1">9346_t:CDS:1</fullName>
    </submittedName>
</protein>
<dbReference type="Proteomes" id="UP000789920">
    <property type="component" value="Unassembled WGS sequence"/>
</dbReference>
<evidence type="ECO:0000313" key="2">
    <source>
        <dbReference type="Proteomes" id="UP000789920"/>
    </source>
</evidence>
<organism evidence="1 2">
    <name type="scientific">Racocetra persica</name>
    <dbReference type="NCBI Taxonomy" id="160502"/>
    <lineage>
        <taxon>Eukaryota</taxon>
        <taxon>Fungi</taxon>
        <taxon>Fungi incertae sedis</taxon>
        <taxon>Mucoromycota</taxon>
        <taxon>Glomeromycotina</taxon>
        <taxon>Glomeromycetes</taxon>
        <taxon>Diversisporales</taxon>
        <taxon>Gigasporaceae</taxon>
        <taxon>Racocetra</taxon>
    </lineage>
</organism>
<name>A0ACA9R9W1_9GLOM</name>
<dbReference type="EMBL" id="CAJVQC010045929">
    <property type="protein sequence ID" value="CAG8782168.1"/>
    <property type="molecule type" value="Genomic_DNA"/>
</dbReference>
<sequence>ELADAERELNIIDYELFRESLQAGIENTLNRFIPSLQEISYVYVLKEDLSNRNLTTFGLLEALKQSDFFEEFEVFANSDRAELAKFPLIHEFVKFCIWS</sequence>
<feature type="non-terminal residue" evidence="1">
    <location>
        <position position="99"/>
    </location>
</feature>
<proteinExistence type="predicted"/>
<comment type="caution">
    <text evidence="1">The sequence shown here is derived from an EMBL/GenBank/DDBJ whole genome shotgun (WGS) entry which is preliminary data.</text>
</comment>
<feature type="non-terminal residue" evidence="1">
    <location>
        <position position="1"/>
    </location>
</feature>
<reference evidence="1" key="1">
    <citation type="submission" date="2021-06" db="EMBL/GenBank/DDBJ databases">
        <authorList>
            <person name="Kallberg Y."/>
            <person name="Tangrot J."/>
            <person name="Rosling A."/>
        </authorList>
    </citation>
    <scope>NUCLEOTIDE SEQUENCE</scope>
    <source>
        <strain evidence="1">MA461A</strain>
    </source>
</reference>
<evidence type="ECO:0000313" key="1">
    <source>
        <dbReference type="EMBL" id="CAG8782168.1"/>
    </source>
</evidence>
<keyword evidence="2" id="KW-1185">Reference proteome</keyword>
<accession>A0ACA9R9W1</accession>
<gene>
    <name evidence="1" type="ORF">RPERSI_LOCUS17755</name>
</gene>